<dbReference type="GO" id="GO:0006508">
    <property type="term" value="P:proteolysis"/>
    <property type="evidence" value="ECO:0007669"/>
    <property type="project" value="UniProtKB-KW"/>
</dbReference>
<keyword evidence="3" id="KW-0064">Aspartyl protease</keyword>
<name>A0ABV8FG36_9ACTN</name>
<comment type="similarity">
    <text evidence="1">Belongs to the peptidase A31 family.</text>
</comment>
<dbReference type="PANTHER" id="PTHR30302:SF1">
    <property type="entry name" value="HYDROGENASE 2 MATURATION PROTEASE"/>
    <property type="match status" value="1"/>
</dbReference>
<dbReference type="EMBL" id="JBHSBC010000054">
    <property type="protein sequence ID" value="MFC3986380.1"/>
    <property type="molecule type" value="Genomic_DNA"/>
</dbReference>
<sequence length="174" mass="17635">MSGGILVAGVGNVFFGDDGFGVEVVRLLGEQGPPEGAVVADFGIRGVHLAYELLAGYDGLILLDAVPRGERPGTLSVIEPGIDRGTRDEAPLLMGALGDSHGMTPDALFALFGPLGVTTEPVLLVGCEPADTSPGMGLSEPVAHAVPVAAGLVRELVAEQVAASGAARIERGRT</sequence>
<dbReference type="SUPFAM" id="SSF53163">
    <property type="entry name" value="HybD-like"/>
    <property type="match status" value="1"/>
</dbReference>
<protein>
    <submittedName>
        <fullName evidence="5">Hydrogenase maturation protease</fullName>
    </submittedName>
</protein>
<organism evidence="5 6">
    <name type="scientific">Streptosporangium jomthongense</name>
    <dbReference type="NCBI Taxonomy" id="1193683"/>
    <lineage>
        <taxon>Bacteria</taxon>
        <taxon>Bacillati</taxon>
        <taxon>Actinomycetota</taxon>
        <taxon>Actinomycetes</taxon>
        <taxon>Streptosporangiales</taxon>
        <taxon>Streptosporangiaceae</taxon>
        <taxon>Streptosporangium</taxon>
    </lineage>
</organism>
<dbReference type="InterPro" id="IPR023430">
    <property type="entry name" value="Pept_HybD-like_dom_sf"/>
</dbReference>
<dbReference type="NCBIfam" id="TIGR00072">
    <property type="entry name" value="hydrog_prot"/>
    <property type="match status" value="1"/>
</dbReference>
<gene>
    <name evidence="5" type="ORF">ACFOYY_40055</name>
</gene>
<keyword evidence="6" id="KW-1185">Reference proteome</keyword>
<evidence type="ECO:0000313" key="5">
    <source>
        <dbReference type="EMBL" id="MFC3986380.1"/>
    </source>
</evidence>
<evidence type="ECO:0000313" key="6">
    <source>
        <dbReference type="Proteomes" id="UP001595698"/>
    </source>
</evidence>
<dbReference type="RefSeq" id="WP_362911816.1">
    <property type="nucleotide sequence ID" value="NZ_JBHSBC010000054.1"/>
</dbReference>
<accession>A0ABV8FG36</accession>
<comment type="caution">
    <text evidence="5">The sequence shown here is derived from an EMBL/GenBank/DDBJ whole genome shotgun (WGS) entry which is preliminary data.</text>
</comment>
<dbReference type="GO" id="GO:0008233">
    <property type="term" value="F:peptidase activity"/>
    <property type="evidence" value="ECO:0007669"/>
    <property type="project" value="UniProtKB-KW"/>
</dbReference>
<keyword evidence="2 5" id="KW-0645">Protease</keyword>
<dbReference type="Proteomes" id="UP001595698">
    <property type="component" value="Unassembled WGS sequence"/>
</dbReference>
<dbReference type="CDD" id="cd06068">
    <property type="entry name" value="H2MP_like-1"/>
    <property type="match status" value="1"/>
</dbReference>
<evidence type="ECO:0000256" key="2">
    <source>
        <dbReference type="ARBA" id="ARBA00022670"/>
    </source>
</evidence>
<evidence type="ECO:0000256" key="4">
    <source>
        <dbReference type="ARBA" id="ARBA00022801"/>
    </source>
</evidence>
<keyword evidence="4" id="KW-0378">Hydrolase</keyword>
<dbReference type="PRINTS" id="PR00446">
    <property type="entry name" value="HYDRGNUPTAKE"/>
</dbReference>
<proteinExistence type="inferred from homology"/>
<dbReference type="Gene3D" id="3.40.50.1450">
    <property type="entry name" value="HybD-like"/>
    <property type="match status" value="1"/>
</dbReference>
<dbReference type="Pfam" id="PF01750">
    <property type="entry name" value="HycI"/>
    <property type="match status" value="1"/>
</dbReference>
<evidence type="ECO:0000256" key="1">
    <source>
        <dbReference type="ARBA" id="ARBA00006814"/>
    </source>
</evidence>
<reference evidence="6" key="1">
    <citation type="journal article" date="2019" name="Int. J. Syst. Evol. Microbiol.">
        <title>The Global Catalogue of Microorganisms (GCM) 10K type strain sequencing project: providing services to taxonomists for standard genome sequencing and annotation.</title>
        <authorList>
            <consortium name="The Broad Institute Genomics Platform"/>
            <consortium name="The Broad Institute Genome Sequencing Center for Infectious Disease"/>
            <person name="Wu L."/>
            <person name="Ma J."/>
        </authorList>
    </citation>
    <scope>NUCLEOTIDE SEQUENCE [LARGE SCALE GENOMIC DNA]</scope>
    <source>
        <strain evidence="6">TBRC 7912</strain>
    </source>
</reference>
<dbReference type="PANTHER" id="PTHR30302">
    <property type="entry name" value="HYDROGENASE 1 MATURATION PROTEASE"/>
    <property type="match status" value="1"/>
</dbReference>
<dbReference type="InterPro" id="IPR000671">
    <property type="entry name" value="Peptidase_A31"/>
</dbReference>
<evidence type="ECO:0000256" key="3">
    <source>
        <dbReference type="ARBA" id="ARBA00022750"/>
    </source>
</evidence>